<proteinExistence type="predicted"/>
<dbReference type="AlphaFoldDB" id="A0A0B0EIP7"/>
<dbReference type="EMBL" id="JRYO01000132">
    <property type="protein sequence ID" value="KHE92454.1"/>
    <property type="molecule type" value="Genomic_DNA"/>
</dbReference>
<name>A0A0B0EIP7_9BACT</name>
<gene>
    <name evidence="2" type="ORF">SCABRO_01806</name>
</gene>
<feature type="transmembrane region" description="Helical" evidence="1">
    <location>
        <begin position="67"/>
        <end position="86"/>
    </location>
</feature>
<evidence type="ECO:0000313" key="3">
    <source>
        <dbReference type="Proteomes" id="UP000030652"/>
    </source>
</evidence>
<keyword evidence="1" id="KW-0812">Transmembrane</keyword>
<organism evidence="2 3">
    <name type="scientific">Candidatus Scalindua brodae</name>
    <dbReference type="NCBI Taxonomy" id="237368"/>
    <lineage>
        <taxon>Bacteria</taxon>
        <taxon>Pseudomonadati</taxon>
        <taxon>Planctomycetota</taxon>
        <taxon>Candidatus Brocadiia</taxon>
        <taxon>Candidatus Brocadiales</taxon>
        <taxon>Candidatus Scalinduaceae</taxon>
        <taxon>Candidatus Scalindua</taxon>
    </lineage>
</organism>
<evidence type="ECO:0000313" key="2">
    <source>
        <dbReference type="EMBL" id="KHE92454.1"/>
    </source>
</evidence>
<protein>
    <submittedName>
        <fullName evidence="2">Uncharacterized protein</fullName>
    </submittedName>
</protein>
<reference evidence="2 3" key="1">
    <citation type="submission" date="2014-10" db="EMBL/GenBank/DDBJ databases">
        <title>Draft genome of anammox bacterium scalindua brodae, obtained using differential coverage binning of sequence data from two enrichment reactors.</title>
        <authorList>
            <person name="Speth D.R."/>
            <person name="Russ L."/>
            <person name="Kartal B."/>
            <person name="Op den Camp H.J."/>
            <person name="Dutilh B.E."/>
            <person name="Jetten M.S."/>
        </authorList>
    </citation>
    <scope>NUCLEOTIDE SEQUENCE [LARGE SCALE GENOMIC DNA]</scope>
    <source>
        <strain evidence="2">RU1</strain>
    </source>
</reference>
<accession>A0A0B0EIP7</accession>
<dbReference type="Proteomes" id="UP000030652">
    <property type="component" value="Unassembled WGS sequence"/>
</dbReference>
<sequence>MLIKGTSLLVEAYSMKPEQYWPWLAVAVGPVIGSIKGKFIFRKSCLKNLARINDLHQPKVWQFFKPWFFAVLAIMIVFGATMARLAHTQHSYYFLIAVSIVDIDIGIALLWSSYIFWKQKAFVKKYPVF</sequence>
<evidence type="ECO:0000256" key="1">
    <source>
        <dbReference type="SAM" id="Phobius"/>
    </source>
</evidence>
<feature type="transmembrane region" description="Helical" evidence="1">
    <location>
        <begin position="92"/>
        <end position="117"/>
    </location>
</feature>
<feature type="transmembrane region" description="Helical" evidence="1">
    <location>
        <begin position="20"/>
        <end position="41"/>
    </location>
</feature>
<comment type="caution">
    <text evidence="2">The sequence shown here is derived from an EMBL/GenBank/DDBJ whole genome shotgun (WGS) entry which is preliminary data.</text>
</comment>
<keyword evidence="1" id="KW-0472">Membrane</keyword>
<keyword evidence="1" id="KW-1133">Transmembrane helix</keyword>